<dbReference type="InterPro" id="IPR012944">
    <property type="entry name" value="SusD_RagB_dom"/>
</dbReference>
<feature type="domain" description="SusD-like N-terminal" evidence="7">
    <location>
        <begin position="109"/>
        <end position="237"/>
    </location>
</feature>
<dbReference type="GO" id="GO:0009279">
    <property type="term" value="C:cell outer membrane"/>
    <property type="evidence" value="ECO:0007669"/>
    <property type="project" value="UniProtKB-SubCell"/>
</dbReference>
<evidence type="ECO:0000313" key="9">
    <source>
        <dbReference type="Proteomes" id="UP000295499"/>
    </source>
</evidence>
<dbReference type="CDD" id="cd08977">
    <property type="entry name" value="SusD"/>
    <property type="match status" value="1"/>
</dbReference>
<keyword evidence="4" id="KW-0472">Membrane</keyword>
<dbReference type="InterPro" id="IPR033985">
    <property type="entry name" value="SusD-like_N"/>
</dbReference>
<dbReference type="OrthoDB" id="618454at2"/>
<dbReference type="SUPFAM" id="SSF48452">
    <property type="entry name" value="TPR-like"/>
    <property type="match status" value="1"/>
</dbReference>
<evidence type="ECO:0000256" key="3">
    <source>
        <dbReference type="ARBA" id="ARBA00022729"/>
    </source>
</evidence>
<evidence type="ECO:0000259" key="7">
    <source>
        <dbReference type="Pfam" id="PF14322"/>
    </source>
</evidence>
<evidence type="ECO:0000256" key="2">
    <source>
        <dbReference type="ARBA" id="ARBA00006275"/>
    </source>
</evidence>
<reference evidence="8 9" key="1">
    <citation type="submission" date="2019-03" db="EMBL/GenBank/DDBJ databases">
        <title>Genomic Encyclopedia of Archaeal and Bacterial Type Strains, Phase II (KMG-II): from individual species to whole genera.</title>
        <authorList>
            <person name="Goeker M."/>
        </authorList>
    </citation>
    <scope>NUCLEOTIDE SEQUENCE [LARGE SCALE GENOMIC DNA]</scope>
    <source>
        <strain evidence="8 9">DSM 19034</strain>
    </source>
</reference>
<comment type="subcellular location">
    <subcellularLocation>
        <location evidence="1">Cell outer membrane</location>
    </subcellularLocation>
</comment>
<protein>
    <submittedName>
        <fullName evidence="8">Putative outer membrane starch-binding protein</fullName>
    </submittedName>
</protein>
<dbReference type="Proteomes" id="UP000295499">
    <property type="component" value="Unassembled WGS sequence"/>
</dbReference>
<accession>A0A4V3C2Y8</accession>
<name>A0A4V3C2Y8_9SPHI</name>
<proteinExistence type="inferred from homology"/>
<sequence length="515" mass="56175">MKLFNKKQLTVGITCLTLALVAVTPGCKKFLDTDIQGGYTADNYPYPSGSGPYDVYINAIYGDLRSYNVHADGFIVATSIRSDDADKGSTASDGGSDVITMDNFPVLPNNGRGNALWTGYYGMITKCNTALDAIANNTNIVADPAVKAQAEAEVRFVRGYAYFMLVRLFGNVPLIDKVFADPAAQSNVAQSSPDVIYPFIEKDLTVAAAGLPMVPPAKFPGRLTAGAANGMLAKVYLTQKKWGAAMGVASAVINSGQYDLSTPYAKIFSEDGENSKESIFEVQATASSSRKTEDGIQYASIQGVRGVNDFNMGWGWNTPSPFLEAAYEANDPRKARTILYASKAGAQSRTLYNEIMPLYPSEVPNERYNNKVYTNPSFRSAVNDRGGWWMNVRILRYADVVLMYAEAANETGATQEAIDKLEMVRARARAGNAAILPKVTTTDKTGLRLAIQQERRIELAMEHDRFFDLVRWGIADDALHAAGKANYLNSRDALLPIPQTQIDLSKNVLKQNPGY</sequence>
<keyword evidence="5" id="KW-0998">Cell outer membrane</keyword>
<keyword evidence="3" id="KW-0732">Signal</keyword>
<dbReference type="InterPro" id="IPR011990">
    <property type="entry name" value="TPR-like_helical_dom_sf"/>
</dbReference>
<dbReference type="RefSeq" id="WP_133558933.1">
    <property type="nucleotide sequence ID" value="NZ_SNWM01000006.1"/>
</dbReference>
<feature type="domain" description="RagB/SusD" evidence="6">
    <location>
        <begin position="276"/>
        <end position="515"/>
    </location>
</feature>
<dbReference type="Pfam" id="PF07980">
    <property type="entry name" value="SusD_RagB"/>
    <property type="match status" value="1"/>
</dbReference>
<keyword evidence="9" id="KW-1185">Reference proteome</keyword>
<evidence type="ECO:0000259" key="6">
    <source>
        <dbReference type="Pfam" id="PF07980"/>
    </source>
</evidence>
<dbReference type="AlphaFoldDB" id="A0A4V3C2Y8"/>
<comment type="caution">
    <text evidence="8">The sequence shown here is derived from an EMBL/GenBank/DDBJ whole genome shotgun (WGS) entry which is preliminary data.</text>
</comment>
<dbReference type="Pfam" id="PF14322">
    <property type="entry name" value="SusD-like_3"/>
    <property type="match status" value="1"/>
</dbReference>
<gene>
    <name evidence="8" type="ORF">CLV32_4343</name>
</gene>
<comment type="similarity">
    <text evidence="2">Belongs to the SusD family.</text>
</comment>
<evidence type="ECO:0000256" key="1">
    <source>
        <dbReference type="ARBA" id="ARBA00004442"/>
    </source>
</evidence>
<dbReference type="Gene3D" id="1.25.40.390">
    <property type="match status" value="1"/>
</dbReference>
<evidence type="ECO:0000313" key="8">
    <source>
        <dbReference type="EMBL" id="TDO19719.1"/>
    </source>
</evidence>
<dbReference type="EMBL" id="SNWM01000006">
    <property type="protein sequence ID" value="TDO19719.1"/>
    <property type="molecule type" value="Genomic_DNA"/>
</dbReference>
<organism evidence="8 9">
    <name type="scientific">Pedobacter duraquae</name>
    <dbReference type="NCBI Taxonomy" id="425511"/>
    <lineage>
        <taxon>Bacteria</taxon>
        <taxon>Pseudomonadati</taxon>
        <taxon>Bacteroidota</taxon>
        <taxon>Sphingobacteriia</taxon>
        <taxon>Sphingobacteriales</taxon>
        <taxon>Sphingobacteriaceae</taxon>
        <taxon>Pedobacter</taxon>
    </lineage>
</organism>
<evidence type="ECO:0000256" key="5">
    <source>
        <dbReference type="ARBA" id="ARBA00023237"/>
    </source>
</evidence>
<evidence type="ECO:0000256" key="4">
    <source>
        <dbReference type="ARBA" id="ARBA00023136"/>
    </source>
</evidence>